<evidence type="ECO:0000313" key="3">
    <source>
        <dbReference type="Proteomes" id="UP000050525"/>
    </source>
</evidence>
<comment type="caution">
    <text evidence="2">The sequence shown here is derived from an EMBL/GenBank/DDBJ whole genome shotgun (WGS) entry which is preliminary data.</text>
</comment>
<reference evidence="2 3" key="1">
    <citation type="journal article" date="2012" name="Genome Biol.">
        <title>Sequencing three crocodilian genomes to illuminate the evolution of archosaurs and amniotes.</title>
        <authorList>
            <person name="St John J.A."/>
            <person name="Braun E.L."/>
            <person name="Isberg S.R."/>
            <person name="Miles L.G."/>
            <person name="Chong A.Y."/>
            <person name="Gongora J."/>
            <person name="Dalzell P."/>
            <person name="Moran C."/>
            <person name="Bed'hom B."/>
            <person name="Abzhanov A."/>
            <person name="Burgess S.C."/>
            <person name="Cooksey A.M."/>
            <person name="Castoe T.A."/>
            <person name="Crawford N.G."/>
            <person name="Densmore L.D."/>
            <person name="Drew J.C."/>
            <person name="Edwards S.V."/>
            <person name="Faircloth B.C."/>
            <person name="Fujita M.K."/>
            <person name="Greenwold M.J."/>
            <person name="Hoffmann F.G."/>
            <person name="Howard J.M."/>
            <person name="Iguchi T."/>
            <person name="Janes D.E."/>
            <person name="Khan S.Y."/>
            <person name="Kohno S."/>
            <person name="de Koning A.J."/>
            <person name="Lance S.L."/>
            <person name="McCarthy F.M."/>
            <person name="McCormack J.E."/>
            <person name="Merchant M.E."/>
            <person name="Peterson D.G."/>
            <person name="Pollock D.D."/>
            <person name="Pourmand N."/>
            <person name="Raney B.J."/>
            <person name="Roessler K.A."/>
            <person name="Sanford J.R."/>
            <person name="Sawyer R.H."/>
            <person name="Schmidt C.J."/>
            <person name="Triplett E.W."/>
            <person name="Tuberville T.D."/>
            <person name="Venegas-Anaya M."/>
            <person name="Howard J.T."/>
            <person name="Jarvis E.D."/>
            <person name="Guillette L.J.Jr."/>
            <person name="Glenn T.C."/>
            <person name="Green R.E."/>
            <person name="Ray D.A."/>
        </authorList>
    </citation>
    <scope>NUCLEOTIDE SEQUENCE [LARGE SCALE GENOMIC DNA]</scope>
    <source>
        <strain evidence="2">KSC_2009_1</strain>
    </source>
</reference>
<proteinExistence type="predicted"/>
<name>A0A151P1L7_ALLMI</name>
<sequence>MLQQRRLQKCIGSVDGCCSYYLLFGLRPWLLESRDYASRLEMRQYNQLRGILSAGQYVAEARMEQPGLRNRVSSSAERWTVLSAGPEAKYNRTRPSCTAPFLLVAIGMLGMETLHSPTQIAIGFCTARPPHTSSQVSHLINNLSETSSTRRGKRQHHKTAGAQRK</sequence>
<feature type="compositionally biased region" description="Basic residues" evidence="1">
    <location>
        <begin position="150"/>
        <end position="165"/>
    </location>
</feature>
<dbReference type="AlphaFoldDB" id="A0A151P1L7"/>
<protein>
    <submittedName>
        <fullName evidence="2">Uncharacterized protein</fullName>
    </submittedName>
</protein>
<evidence type="ECO:0000256" key="1">
    <source>
        <dbReference type="SAM" id="MobiDB-lite"/>
    </source>
</evidence>
<dbReference type="EMBL" id="AKHW03001382">
    <property type="protein sequence ID" value="KYO42565.1"/>
    <property type="molecule type" value="Genomic_DNA"/>
</dbReference>
<gene>
    <name evidence="2" type="ORF">Y1Q_0000246</name>
</gene>
<organism evidence="2 3">
    <name type="scientific">Alligator mississippiensis</name>
    <name type="common">American alligator</name>
    <dbReference type="NCBI Taxonomy" id="8496"/>
    <lineage>
        <taxon>Eukaryota</taxon>
        <taxon>Metazoa</taxon>
        <taxon>Chordata</taxon>
        <taxon>Craniata</taxon>
        <taxon>Vertebrata</taxon>
        <taxon>Euteleostomi</taxon>
        <taxon>Archelosauria</taxon>
        <taxon>Archosauria</taxon>
        <taxon>Crocodylia</taxon>
        <taxon>Alligatoridae</taxon>
        <taxon>Alligatorinae</taxon>
        <taxon>Alligator</taxon>
    </lineage>
</organism>
<feature type="region of interest" description="Disordered" evidence="1">
    <location>
        <begin position="142"/>
        <end position="165"/>
    </location>
</feature>
<dbReference type="Proteomes" id="UP000050525">
    <property type="component" value="Unassembled WGS sequence"/>
</dbReference>
<accession>A0A151P1L7</accession>
<keyword evidence="3" id="KW-1185">Reference proteome</keyword>
<evidence type="ECO:0000313" key="2">
    <source>
        <dbReference type="EMBL" id="KYO42565.1"/>
    </source>
</evidence>